<proteinExistence type="inferred from homology"/>
<keyword evidence="7 12" id="KW-0863">Zinc-finger</keyword>
<evidence type="ECO:0000256" key="7">
    <source>
        <dbReference type="ARBA" id="ARBA00022771"/>
    </source>
</evidence>
<dbReference type="InterPro" id="IPR036977">
    <property type="entry name" value="DNA_primase_Znf_CHC2"/>
</dbReference>
<keyword evidence="10 12" id="KW-0238">DNA-binding</keyword>
<sequence length="696" mass="77422">MPGYITKESVEKVRAAADLYDIVSADVTLKASGVGSFVGLCPFHEEKTGSFNIRPSLGTWHCFGCGLGGDVFGYVEQKESVDFAQAVELLADKYHIELAYEDTGHSTRQRQGSTRARLLEVCEQTQKFFVTQLNTDEALAARKLLAGRNFTQSDCERFGCGYAPQAWDTLVRYLADRGYTQQEMVDAGVARRGQNNSVYDYFRGRATWPIRDSTGRTLGFGARKLYDDDKVAAKYINTPDTALYHKNQVLYGIDIAKPNIVKQRKVVIVEGYTDVMACHLAGVDTAVATCGTAFGEEHAKIVRRFISDNKLGGLQIRGGSKVIFTFDGDAAGQKAAMHAFGLDGAFLTQTFVAVARENMDPCDLRIKYGDDDVRSLIEQCTPLYDFVIDTAVRTFDTRYTTEQIGAMKAAAPVIARIRDYALVDGYTRKYAGQIGIDIQRMRSEVNMQRRRLGIRSADAFLSSEHRDHSSGPVREPDYAQPFQRRQLEHQNIVNQSYYRVDDVVFSTEQQFFAILIQSPLSMLAAPNKDLYGRLSERCFLTPVFRTLYNGLQVAGGLPGRDMPQGLWIHNLTKACGPMMEQVINELAVQPLPLSAKGRSLSADENSPAVLNNAGDTVHPDGESVQLRDAAEIEIKFAGQLLTRLLDADALRAIARMKRKMAKLPEGEEKISLLNKVVAIEAWRKELTAQAYGNMDY</sequence>
<evidence type="ECO:0000256" key="3">
    <source>
        <dbReference type="ARBA" id="ARBA00022679"/>
    </source>
</evidence>
<dbReference type="GO" id="GO:0008270">
    <property type="term" value="F:zinc ion binding"/>
    <property type="evidence" value="ECO:0007669"/>
    <property type="project" value="UniProtKB-UniRule"/>
</dbReference>
<dbReference type="Pfam" id="PF10410">
    <property type="entry name" value="DnaB_bind"/>
    <property type="match status" value="1"/>
</dbReference>
<evidence type="ECO:0000259" key="13">
    <source>
        <dbReference type="PROSITE" id="PS50880"/>
    </source>
</evidence>
<comment type="similarity">
    <text evidence="12">Belongs to the DnaG primase family.</text>
</comment>
<keyword evidence="9" id="KW-0460">Magnesium</keyword>
<dbReference type="Gene3D" id="3.90.980.10">
    <property type="entry name" value="DNA primase, catalytic core, N-terminal domain"/>
    <property type="match status" value="1"/>
</dbReference>
<evidence type="ECO:0000256" key="1">
    <source>
        <dbReference type="ARBA" id="ARBA00022478"/>
    </source>
</evidence>
<keyword evidence="4 12" id="KW-0548">Nucleotidyltransferase</keyword>
<dbReference type="InterPro" id="IPR002694">
    <property type="entry name" value="Znf_CHC2"/>
</dbReference>
<feature type="domain" description="Toprim" evidence="13">
    <location>
        <begin position="264"/>
        <end position="358"/>
    </location>
</feature>
<dbReference type="GO" id="GO:0003677">
    <property type="term" value="F:DNA binding"/>
    <property type="evidence" value="ECO:0007669"/>
    <property type="project" value="UniProtKB-KW"/>
</dbReference>
<dbReference type="Pfam" id="PF13662">
    <property type="entry name" value="Toprim_4"/>
    <property type="match status" value="1"/>
</dbReference>
<dbReference type="Proteomes" id="UP000006415">
    <property type="component" value="Unassembled WGS sequence"/>
</dbReference>
<dbReference type="InterPro" id="IPR006295">
    <property type="entry name" value="DNA_primase_DnaG"/>
</dbReference>
<gene>
    <name evidence="12" type="primary">dnaG</name>
    <name evidence="14" type="ORF">HMPREF9156_00024</name>
</gene>
<evidence type="ECO:0000256" key="10">
    <source>
        <dbReference type="ARBA" id="ARBA00023125"/>
    </source>
</evidence>
<dbReference type="PROSITE" id="PS50880">
    <property type="entry name" value="TOPRIM"/>
    <property type="match status" value="1"/>
</dbReference>
<comment type="catalytic activity">
    <reaction evidence="12">
        <text>ssDNA + n NTP = ssDNA/pppN(pN)n-1 hybrid + (n-1) diphosphate.</text>
        <dbReference type="EC" id="2.7.7.101"/>
    </reaction>
</comment>
<dbReference type="SMART" id="SM00400">
    <property type="entry name" value="ZnF_CHCC"/>
    <property type="match status" value="1"/>
</dbReference>
<dbReference type="InterPro" id="IPR019475">
    <property type="entry name" value="DNA_primase_DnaB-bd"/>
</dbReference>
<dbReference type="SUPFAM" id="SSF57783">
    <property type="entry name" value="Zinc beta-ribbon"/>
    <property type="match status" value="1"/>
</dbReference>
<evidence type="ECO:0000313" key="14">
    <source>
        <dbReference type="EMBL" id="EJD65260.1"/>
    </source>
</evidence>
<comment type="function">
    <text evidence="12">RNA polymerase that catalyzes the synthesis of short RNA molecules used as primers for DNA polymerase during DNA replication.</text>
</comment>
<evidence type="ECO:0000256" key="9">
    <source>
        <dbReference type="ARBA" id="ARBA00022842"/>
    </source>
</evidence>
<dbReference type="PANTHER" id="PTHR30313">
    <property type="entry name" value="DNA PRIMASE"/>
    <property type="match status" value="1"/>
</dbReference>
<keyword evidence="1 12" id="KW-0240">DNA-directed RNA polymerase</keyword>
<dbReference type="CDD" id="cd03364">
    <property type="entry name" value="TOPRIM_DnaG_primases"/>
    <property type="match status" value="1"/>
</dbReference>
<dbReference type="OrthoDB" id="9803773at2"/>
<keyword evidence="6 12" id="KW-0479">Metal-binding</keyword>
<dbReference type="GO" id="GO:0003899">
    <property type="term" value="F:DNA-directed RNA polymerase activity"/>
    <property type="evidence" value="ECO:0007669"/>
    <property type="project" value="UniProtKB-UniRule"/>
</dbReference>
<keyword evidence="3 12" id="KW-0808">Transferase</keyword>
<keyword evidence="2 12" id="KW-0639">Primosome</keyword>
<dbReference type="InterPro" id="IPR006171">
    <property type="entry name" value="TOPRIM_dom"/>
</dbReference>
<comment type="subunit">
    <text evidence="12">Monomer. Interacts with DnaB.</text>
</comment>
<comment type="cofactor">
    <cofactor evidence="12">
        <name>Zn(2+)</name>
        <dbReference type="ChEBI" id="CHEBI:29105"/>
    </cofactor>
    <text evidence="12">Binds 1 zinc ion per monomer.</text>
</comment>
<keyword evidence="8 12" id="KW-0862">Zinc</keyword>
<dbReference type="InterPro" id="IPR030846">
    <property type="entry name" value="DnaG_bac"/>
</dbReference>
<dbReference type="GO" id="GO:0006269">
    <property type="term" value="P:DNA replication, synthesis of primer"/>
    <property type="evidence" value="ECO:0007669"/>
    <property type="project" value="UniProtKB-UniRule"/>
</dbReference>
<organism evidence="14 15">
    <name type="scientific">Scardovia wiggsiae F0424</name>
    <dbReference type="NCBI Taxonomy" id="857290"/>
    <lineage>
        <taxon>Bacteria</taxon>
        <taxon>Bacillati</taxon>
        <taxon>Actinomycetota</taxon>
        <taxon>Actinomycetes</taxon>
        <taxon>Bifidobacteriales</taxon>
        <taxon>Bifidobacteriaceae</taxon>
        <taxon>Scardovia</taxon>
    </lineage>
</organism>
<keyword evidence="11 12" id="KW-0804">Transcription</keyword>
<dbReference type="Gene3D" id="3.90.580.10">
    <property type="entry name" value="Zinc finger, CHC2-type domain"/>
    <property type="match status" value="1"/>
</dbReference>
<dbReference type="SUPFAM" id="SSF56731">
    <property type="entry name" value="DNA primase core"/>
    <property type="match status" value="1"/>
</dbReference>
<comment type="domain">
    <text evidence="12">Contains an N-terminal zinc-binding domain, a central core domain that contains the primase activity, and a C-terminal DnaB-binding domain.</text>
</comment>
<evidence type="ECO:0000256" key="4">
    <source>
        <dbReference type="ARBA" id="ARBA00022695"/>
    </source>
</evidence>
<reference evidence="14 15" key="1">
    <citation type="submission" date="2012-01" db="EMBL/GenBank/DDBJ databases">
        <title>The Genome Sequence of Scardovia wiggsiae F0424.</title>
        <authorList>
            <consortium name="The Broad Institute Genome Sequencing Platform"/>
            <person name="Earl A."/>
            <person name="Ward D."/>
            <person name="Feldgarden M."/>
            <person name="Gevers D."/>
            <person name="Izard J."/>
            <person name="Ganesan A."/>
            <person name="Baranova O.V."/>
            <person name="Blanton J.M."/>
            <person name="Tanner A.C."/>
            <person name="Mathney J."/>
            <person name="Dewhirst F.E."/>
            <person name="Young S.K."/>
            <person name="Zeng Q."/>
            <person name="Gargeya S."/>
            <person name="Fitzgerald M."/>
            <person name="Haas B."/>
            <person name="Abouelleil A."/>
            <person name="Alvarado L."/>
            <person name="Arachchi H.M."/>
            <person name="Berlin A."/>
            <person name="Chapman S.B."/>
            <person name="Gearin G."/>
            <person name="Goldberg J."/>
            <person name="Griggs A."/>
            <person name="Gujja S."/>
            <person name="Hansen M."/>
            <person name="Heiman D."/>
            <person name="Howarth C."/>
            <person name="Larimer J."/>
            <person name="Lui A."/>
            <person name="MacDonald P.J.P."/>
            <person name="McCowen C."/>
            <person name="Montmayeur A."/>
            <person name="Murphy C."/>
            <person name="Neiman D."/>
            <person name="Pearson M."/>
            <person name="Priest M."/>
            <person name="Roberts A."/>
            <person name="Saif S."/>
            <person name="Shea T."/>
            <person name="Sisk P."/>
            <person name="Stolte C."/>
            <person name="Sykes S."/>
            <person name="Wortman J."/>
            <person name="Nusbaum C."/>
            <person name="Birren B."/>
        </authorList>
    </citation>
    <scope>NUCLEOTIDE SEQUENCE [LARGE SCALE GENOMIC DNA]</scope>
    <source>
        <strain evidence="14 15">F0424</strain>
    </source>
</reference>
<evidence type="ECO:0000256" key="2">
    <source>
        <dbReference type="ARBA" id="ARBA00022515"/>
    </source>
</evidence>
<comment type="caution">
    <text evidence="14">The sequence shown here is derived from an EMBL/GenBank/DDBJ whole genome shotgun (WGS) entry which is preliminary data.</text>
</comment>
<dbReference type="InterPro" id="IPR037068">
    <property type="entry name" value="DNA_primase_core_N_sf"/>
</dbReference>
<evidence type="ECO:0000256" key="6">
    <source>
        <dbReference type="ARBA" id="ARBA00022723"/>
    </source>
</evidence>
<dbReference type="SMART" id="SM00493">
    <property type="entry name" value="TOPRIM"/>
    <property type="match status" value="1"/>
</dbReference>
<evidence type="ECO:0000256" key="8">
    <source>
        <dbReference type="ARBA" id="ARBA00022833"/>
    </source>
</evidence>
<feature type="zinc finger region" description="CHC2-type" evidence="12">
    <location>
        <begin position="41"/>
        <end position="65"/>
    </location>
</feature>
<name>J0D5K2_9BIFI</name>
<dbReference type="GO" id="GO:0005737">
    <property type="term" value="C:cytoplasm"/>
    <property type="evidence" value="ECO:0007669"/>
    <property type="project" value="TreeGrafter"/>
</dbReference>
<protein>
    <recommendedName>
        <fullName evidence="12">DNA primase</fullName>
        <ecNumber evidence="12">2.7.7.101</ecNumber>
    </recommendedName>
</protein>
<accession>J0D5K2</accession>
<evidence type="ECO:0000256" key="11">
    <source>
        <dbReference type="ARBA" id="ARBA00023163"/>
    </source>
</evidence>
<dbReference type="Pfam" id="PF01807">
    <property type="entry name" value="Zn_ribbon_DnaG"/>
    <property type="match status" value="1"/>
</dbReference>
<dbReference type="eggNOG" id="COG0358">
    <property type="taxonomic scope" value="Bacteria"/>
</dbReference>
<dbReference type="InterPro" id="IPR013264">
    <property type="entry name" value="DNAG_N"/>
</dbReference>
<dbReference type="RefSeq" id="WP_007147092.1">
    <property type="nucleotide sequence ID" value="NZ_AKCI01000001.1"/>
</dbReference>
<dbReference type="GO" id="GO:1990077">
    <property type="term" value="C:primosome complex"/>
    <property type="evidence" value="ECO:0007669"/>
    <property type="project" value="UniProtKB-KW"/>
</dbReference>
<dbReference type="Pfam" id="PF08275">
    <property type="entry name" value="DNAG_N"/>
    <property type="match status" value="1"/>
</dbReference>
<evidence type="ECO:0000313" key="15">
    <source>
        <dbReference type="Proteomes" id="UP000006415"/>
    </source>
</evidence>
<evidence type="ECO:0000256" key="12">
    <source>
        <dbReference type="HAMAP-Rule" id="MF_00974"/>
    </source>
</evidence>
<dbReference type="Gene3D" id="3.40.1360.10">
    <property type="match status" value="1"/>
</dbReference>
<dbReference type="EC" id="2.7.7.101" evidence="12"/>
<keyword evidence="5 12" id="KW-0235">DNA replication</keyword>
<dbReference type="AlphaFoldDB" id="J0D5K2"/>
<dbReference type="NCBIfam" id="TIGR01391">
    <property type="entry name" value="dnaG"/>
    <property type="match status" value="1"/>
</dbReference>
<dbReference type="InterPro" id="IPR050219">
    <property type="entry name" value="DnaG_primase"/>
</dbReference>
<dbReference type="HOGENOM" id="CLU_013501_3_1_11"/>
<dbReference type="STRING" id="857290.HMPREF9156_00024"/>
<dbReference type="HAMAP" id="MF_00974">
    <property type="entry name" value="DNA_primase_DnaG"/>
    <property type="match status" value="1"/>
</dbReference>
<dbReference type="InterPro" id="IPR034151">
    <property type="entry name" value="TOPRIM_DnaG_bac"/>
</dbReference>
<dbReference type="GO" id="GO:0000428">
    <property type="term" value="C:DNA-directed RNA polymerase complex"/>
    <property type="evidence" value="ECO:0007669"/>
    <property type="project" value="UniProtKB-KW"/>
</dbReference>
<dbReference type="PANTHER" id="PTHR30313:SF2">
    <property type="entry name" value="DNA PRIMASE"/>
    <property type="match status" value="1"/>
</dbReference>
<dbReference type="EMBL" id="AGZS01000001">
    <property type="protein sequence ID" value="EJD65260.1"/>
    <property type="molecule type" value="Genomic_DNA"/>
</dbReference>
<evidence type="ECO:0000256" key="5">
    <source>
        <dbReference type="ARBA" id="ARBA00022705"/>
    </source>
</evidence>
<keyword evidence="15" id="KW-1185">Reference proteome</keyword>